<dbReference type="KEGG" id="vg:35382563"/>
<evidence type="ECO:0000313" key="2">
    <source>
        <dbReference type="EMBL" id="SNW62645.1"/>
    </source>
</evidence>
<dbReference type="InterPro" id="IPR011009">
    <property type="entry name" value="Kinase-like_dom_sf"/>
</dbReference>
<evidence type="ECO:0000259" key="1">
    <source>
        <dbReference type="PROSITE" id="PS50011"/>
    </source>
</evidence>
<keyword evidence="3" id="KW-1185">Reference proteome</keyword>
<dbReference type="PROSITE" id="PS50011">
    <property type="entry name" value="PROTEIN_KINASE_DOM"/>
    <property type="match status" value="1"/>
</dbReference>
<dbReference type="Pfam" id="PF00069">
    <property type="entry name" value="Pkinase"/>
    <property type="match status" value="1"/>
</dbReference>
<dbReference type="GO" id="GO:0005524">
    <property type="term" value="F:ATP binding"/>
    <property type="evidence" value="ECO:0007669"/>
    <property type="project" value="InterPro"/>
</dbReference>
<keyword evidence="2" id="KW-0808">Transferase</keyword>
<dbReference type="InterPro" id="IPR000719">
    <property type="entry name" value="Prot_kinase_dom"/>
</dbReference>
<protein>
    <submittedName>
        <fullName evidence="2">Protein kinase</fullName>
    </submittedName>
</protein>
<dbReference type="SUPFAM" id="SSF56112">
    <property type="entry name" value="Protein kinase-like (PK-like)"/>
    <property type="match status" value="1"/>
</dbReference>
<name>A0A2I2L513_9VIRU</name>
<dbReference type="Gene3D" id="1.10.510.10">
    <property type="entry name" value="Transferase(Phosphotransferase) domain 1"/>
    <property type="match status" value="1"/>
</dbReference>
<reference evidence="2" key="1">
    <citation type="submission" date="2017-08" db="EMBL/GenBank/DDBJ databases">
        <authorList>
            <consortium name="Urmite Genomes"/>
        </authorList>
    </citation>
    <scope>NUCLEOTIDE SEQUENCE [LARGE SCALE GENOMIC DNA]</scope>
    <source>
        <strain evidence="2">IHUMI-LCC2</strain>
    </source>
</reference>
<dbReference type="RefSeq" id="YP_009448947.1">
    <property type="nucleotide sequence ID" value="NC_036594.1"/>
</dbReference>
<dbReference type="GeneID" id="35382563"/>
<organism evidence="2">
    <name type="scientific">Orpheovirus IHUMI-LCC2</name>
    <dbReference type="NCBI Taxonomy" id="2023057"/>
    <lineage>
        <taxon>Viruses</taxon>
        <taxon>Varidnaviria</taxon>
        <taxon>Bamfordvirae</taxon>
        <taxon>Nucleocytoviricota</taxon>
        <taxon>Megaviricetes</taxon>
        <taxon>Pimascovirales</taxon>
        <taxon>Ocovirineae</taxon>
        <taxon>Orpheoviridae</taxon>
        <taxon>Alphaorpheovirus</taxon>
        <taxon>Alphaorpheovirus massiliense</taxon>
    </lineage>
</organism>
<keyword evidence="2" id="KW-0418">Kinase</keyword>
<dbReference type="GO" id="GO:0004672">
    <property type="term" value="F:protein kinase activity"/>
    <property type="evidence" value="ECO:0007669"/>
    <property type="project" value="InterPro"/>
</dbReference>
<gene>
    <name evidence="2" type="ORF">ORPV_741</name>
</gene>
<dbReference type="OrthoDB" id="5288at10239"/>
<dbReference type="EMBL" id="LT906555">
    <property type="protein sequence ID" value="SNW62645.1"/>
    <property type="molecule type" value="Genomic_DNA"/>
</dbReference>
<feature type="domain" description="Protein kinase" evidence="1">
    <location>
        <begin position="41"/>
        <end position="295"/>
    </location>
</feature>
<accession>A0A2I2L513</accession>
<proteinExistence type="predicted"/>
<evidence type="ECO:0000313" key="3">
    <source>
        <dbReference type="Proteomes" id="UP000236316"/>
    </source>
</evidence>
<sequence length="391" mass="47367">MLNTLFQRLSQDNTLYKNFIVNNNISKDKQIYSNIREEYNYIYNNYYDEEFTDDIFELEERKYFNPNVYRYNDTVVKSVDKDTLDQFNGLIHECFILLHISKMYPEMTQSIIDIKLTGDTLFLITRYEKGQTLEEYLDSYFNNKDLDSIKILLGKTFNVLGKLYETYKFTHYDLHLQNLIIDDNNNIKIIDFASSHIILDGVTYGVTSTYSLNTYTLILPNYFWPYDIFKLLCLIREKFDYKLRNKEIEDKLSHTLYNYNISISKLDNIVKEFEKNINNNDYEEYDSMEEFNEFYSEAKNNLDTKINNRDNEINKYKKQLEGIKVIKEDVRYINLLEVLISYFLNIRLIEEYYNKTKFYDAVRVDIFSEYDEYLTNYEHFYEFSTSYTNFI</sequence>
<dbReference type="Proteomes" id="UP000236316">
    <property type="component" value="Segment"/>
</dbReference>